<proteinExistence type="predicted"/>
<sequence length="87" mass="10101">MSDKLNQLLKKDRINKDQYDLFMLFGQTLGAEFLKNKLLSVALEESPCPSNDGFAWLDGRRSVWRDIQHTLSYINQLIEENTGDTHE</sequence>
<dbReference type="AlphaFoldDB" id="A0A370CH71"/>
<dbReference type="EMBL" id="NMOS02000026">
    <property type="protein sequence ID" value="RDH39920.1"/>
    <property type="molecule type" value="Genomic_DNA"/>
</dbReference>
<reference evidence="1 2" key="2">
    <citation type="journal article" date="2018" name="J. Invertebr. Pathol.">
        <title>'Candidatus Aquirickettsiella gammari' (Gammaproteobacteria: Legionellales: Coxiellaceae): A bacterial pathogen of the freshwater crustacean Gammarus fossarum (Malacostraca: Amphipoda).</title>
        <authorList>
            <person name="Bojko J."/>
            <person name="Dunn A.M."/>
            <person name="Stebbing P.D."/>
            <person name="van Aerle R."/>
            <person name="Bacela-Spychalska K."/>
            <person name="Bean T.P."/>
            <person name="Urrutia A."/>
            <person name="Stentiford G.D."/>
        </authorList>
    </citation>
    <scope>NUCLEOTIDE SEQUENCE [LARGE SCALE GENOMIC DNA]</scope>
    <source>
        <strain evidence="1">RA15029</strain>
    </source>
</reference>
<organism evidence="1 2">
    <name type="scientific">Candidatus Aquirickettsiella gammari</name>
    <dbReference type="NCBI Taxonomy" id="2016198"/>
    <lineage>
        <taxon>Bacteria</taxon>
        <taxon>Pseudomonadati</taxon>
        <taxon>Pseudomonadota</taxon>
        <taxon>Gammaproteobacteria</taxon>
        <taxon>Legionellales</taxon>
        <taxon>Coxiellaceae</taxon>
        <taxon>Candidatus Aquirickettsiella</taxon>
    </lineage>
</organism>
<protein>
    <submittedName>
        <fullName evidence="1">Uncharacterized protein</fullName>
    </submittedName>
</protein>
<keyword evidence="2" id="KW-1185">Reference proteome</keyword>
<accession>A0A370CH71</accession>
<reference evidence="1 2" key="1">
    <citation type="journal article" date="2017" name="Int. J. Syst. Evol. Microbiol.">
        <title>Aquarickettsiella crustaci n. gen. n. sp. (Gammaproteobacteria: Legionellales: Coxiellaceae); a bacterial pathogen of the freshwater crustacean: Gammarus fossarum (Malacostraca: Amphipoda).</title>
        <authorList>
            <person name="Bojko J."/>
            <person name="Dunn A.M."/>
            <person name="Stebbing P.D."/>
            <person name="Van Aerle R."/>
            <person name="Bacela-Spychalska K."/>
            <person name="Bean T.P."/>
            <person name="Stentiford G.D."/>
        </authorList>
    </citation>
    <scope>NUCLEOTIDE SEQUENCE [LARGE SCALE GENOMIC DNA]</scope>
    <source>
        <strain evidence="1">RA15029</strain>
    </source>
</reference>
<gene>
    <name evidence="1" type="ORF">CFE62_006485</name>
</gene>
<name>A0A370CH71_9COXI</name>
<dbReference type="Proteomes" id="UP000226429">
    <property type="component" value="Unassembled WGS sequence"/>
</dbReference>
<evidence type="ECO:0000313" key="2">
    <source>
        <dbReference type="Proteomes" id="UP000226429"/>
    </source>
</evidence>
<comment type="caution">
    <text evidence="1">The sequence shown here is derived from an EMBL/GenBank/DDBJ whole genome shotgun (WGS) entry which is preliminary data.</text>
</comment>
<evidence type="ECO:0000313" key="1">
    <source>
        <dbReference type="EMBL" id="RDH39920.1"/>
    </source>
</evidence>